<name>A0A1I7SS62_BURXY</name>
<feature type="compositionally biased region" description="Basic and acidic residues" evidence="4">
    <location>
        <begin position="253"/>
        <end position="264"/>
    </location>
</feature>
<dbReference type="eggNOG" id="KOG0504">
    <property type="taxonomic scope" value="Eukaryota"/>
</dbReference>
<dbReference type="PANTHER" id="PTHR24171:SF8">
    <property type="entry name" value="BRCA1-ASSOCIATED RING DOMAIN PROTEIN 1"/>
    <property type="match status" value="1"/>
</dbReference>
<dbReference type="GO" id="GO:0070531">
    <property type="term" value="C:BRCA1-A complex"/>
    <property type="evidence" value="ECO:0007669"/>
    <property type="project" value="TreeGrafter"/>
</dbReference>
<feature type="repeat" description="ANK" evidence="3">
    <location>
        <begin position="172"/>
        <end position="204"/>
    </location>
</feature>
<dbReference type="PROSITE" id="PS50297">
    <property type="entry name" value="ANK_REP_REGION"/>
    <property type="match status" value="2"/>
</dbReference>
<dbReference type="Pfam" id="PF12796">
    <property type="entry name" value="Ank_2"/>
    <property type="match status" value="2"/>
</dbReference>
<dbReference type="Proteomes" id="UP000095284">
    <property type="component" value="Unplaced"/>
</dbReference>
<dbReference type="GO" id="GO:0004842">
    <property type="term" value="F:ubiquitin-protein transferase activity"/>
    <property type="evidence" value="ECO:0007669"/>
    <property type="project" value="TreeGrafter"/>
</dbReference>
<keyword evidence="1" id="KW-0677">Repeat</keyword>
<proteinExistence type="predicted"/>
<evidence type="ECO:0000256" key="2">
    <source>
        <dbReference type="ARBA" id="ARBA00023043"/>
    </source>
</evidence>
<dbReference type="AlphaFoldDB" id="A0A1I7SS62"/>
<evidence type="ECO:0000256" key="1">
    <source>
        <dbReference type="ARBA" id="ARBA00022737"/>
    </source>
</evidence>
<dbReference type="WBParaSite" id="BXY_1587900.1">
    <property type="protein sequence ID" value="BXY_1587900.1"/>
    <property type="gene ID" value="BXY_1587900"/>
</dbReference>
<dbReference type="Gene3D" id="1.25.40.20">
    <property type="entry name" value="Ankyrin repeat-containing domain"/>
    <property type="match status" value="1"/>
</dbReference>
<feature type="repeat" description="ANK" evidence="3">
    <location>
        <begin position="205"/>
        <end position="237"/>
    </location>
</feature>
<accession>A0A1I7SS62</accession>
<organism evidence="5 6">
    <name type="scientific">Bursaphelenchus xylophilus</name>
    <name type="common">Pinewood nematode worm</name>
    <name type="synonym">Aphelenchoides xylophilus</name>
    <dbReference type="NCBI Taxonomy" id="6326"/>
    <lineage>
        <taxon>Eukaryota</taxon>
        <taxon>Metazoa</taxon>
        <taxon>Ecdysozoa</taxon>
        <taxon>Nematoda</taxon>
        <taxon>Chromadorea</taxon>
        <taxon>Rhabditida</taxon>
        <taxon>Tylenchina</taxon>
        <taxon>Tylenchomorpha</taxon>
        <taxon>Aphelenchoidea</taxon>
        <taxon>Aphelenchoididae</taxon>
        <taxon>Bursaphelenchus</taxon>
    </lineage>
</organism>
<dbReference type="GO" id="GO:0085020">
    <property type="term" value="P:protein K6-linked ubiquitination"/>
    <property type="evidence" value="ECO:0007669"/>
    <property type="project" value="TreeGrafter"/>
</dbReference>
<dbReference type="SMART" id="SM00248">
    <property type="entry name" value="ANK"/>
    <property type="match status" value="4"/>
</dbReference>
<feature type="compositionally biased region" description="Acidic residues" evidence="4">
    <location>
        <begin position="265"/>
        <end position="276"/>
    </location>
</feature>
<keyword evidence="2 3" id="KW-0040">ANK repeat</keyword>
<evidence type="ECO:0000313" key="5">
    <source>
        <dbReference type="Proteomes" id="UP000095284"/>
    </source>
</evidence>
<dbReference type="SUPFAM" id="SSF48403">
    <property type="entry name" value="Ankyrin repeat"/>
    <property type="match status" value="1"/>
</dbReference>
<dbReference type="InterPro" id="IPR036770">
    <property type="entry name" value="Ankyrin_rpt-contain_sf"/>
</dbReference>
<dbReference type="InterPro" id="IPR002110">
    <property type="entry name" value="Ankyrin_rpt"/>
</dbReference>
<evidence type="ECO:0000313" key="6">
    <source>
        <dbReference type="WBParaSite" id="BXY_1587900.1"/>
    </source>
</evidence>
<dbReference type="GO" id="GO:0031436">
    <property type="term" value="C:BRCA1-BARD1 complex"/>
    <property type="evidence" value="ECO:0007669"/>
    <property type="project" value="TreeGrafter"/>
</dbReference>
<reference evidence="6" key="1">
    <citation type="submission" date="2016-11" db="UniProtKB">
        <authorList>
            <consortium name="WormBaseParasite"/>
        </authorList>
    </citation>
    <scope>IDENTIFICATION</scope>
</reference>
<sequence>MGLAFSDNLTSKMMSNGLQRLQKSIDLGKNCPNMINPFDEMLKSLDGKLEQFSPSPRQTGEKPSFTLFSASITGHLDKVKEMIDADPKSVNVTNSQGWTPLMYIMANGCSFVATELMKRGAEYERLNFEGMSALGLAGSYGHRGTIKNFCSALKKAKGPVEVTKAVNQVDAHGKTALHYAAENRQWESCNVLIANGADPNIQDLEGNTALMMAVKAGHSMTIRTVLQKGGDKDIANLKGELPMDVVEPKLKYIFEEDKPEKTGEDTESEEESDGEEDGAKSV</sequence>
<feature type="region of interest" description="Disordered" evidence="4">
    <location>
        <begin position="253"/>
        <end position="282"/>
    </location>
</feature>
<protein>
    <submittedName>
        <fullName evidence="6">ANK_REP_REGION domain-containing protein</fullName>
    </submittedName>
</protein>
<dbReference type="PANTHER" id="PTHR24171">
    <property type="entry name" value="ANKYRIN REPEAT DOMAIN-CONTAINING PROTEIN 39-RELATED"/>
    <property type="match status" value="1"/>
</dbReference>
<evidence type="ECO:0000256" key="3">
    <source>
        <dbReference type="PROSITE-ProRule" id="PRU00023"/>
    </source>
</evidence>
<evidence type="ECO:0000256" key="4">
    <source>
        <dbReference type="SAM" id="MobiDB-lite"/>
    </source>
</evidence>
<dbReference type="PROSITE" id="PS50088">
    <property type="entry name" value="ANK_REPEAT"/>
    <property type="match status" value="2"/>
</dbReference>